<dbReference type="Pfam" id="PF16963">
    <property type="entry name" value="PelD_GGDEF"/>
    <property type="match status" value="1"/>
</dbReference>
<dbReference type="OrthoDB" id="5442761at2"/>
<dbReference type="STRING" id="1212489.Ldro_2104"/>
<feature type="transmembrane region" description="Helical" evidence="1">
    <location>
        <begin position="54"/>
        <end position="82"/>
    </location>
</feature>
<evidence type="ECO:0000259" key="2">
    <source>
        <dbReference type="Pfam" id="PF16963"/>
    </source>
</evidence>
<keyword evidence="4" id="KW-1185">Reference proteome</keyword>
<comment type="caution">
    <text evidence="3">The sequence shown here is derived from an EMBL/GenBank/DDBJ whole genome shotgun (WGS) entry which is preliminary data.</text>
</comment>
<dbReference type="InterPro" id="IPR038367">
    <property type="entry name" value="PelD_GGDEF_sf"/>
</dbReference>
<feature type="domain" description="PelD GGDEF" evidence="2">
    <location>
        <begin position="316"/>
        <end position="437"/>
    </location>
</feature>
<name>A0A0W0SR66_9GAMM</name>
<proteinExistence type="predicted"/>
<accession>A0A0W0SR66</accession>
<sequence length="449" mass="51946">MDNKLFLKNLWTWRQTSLWMWGEPIVLTLLALGFCYLIHPTNPLFVRGIFPWPWLIPVIVVFQYGFGPALLSVAIITIAAVIQKDTGTIPIADFQSYILSGMTLILVCTIVSSAWIRRILNAEVTQSYNDERLKSLSRSYYMLRVSSDYLEQNIISKPMTLRLAFKELLKLNLNENRELTPEVAYSFLQLISQFCYVNIGGIYLYQAKALDNEPFAEIGLIGKLIEHDPLIKKCLESDEVCYVSINQVEDASDCVYLVAAPLITNENRRLGILVIKEMPFWNLNDETLRILNILIYYFSKEIIVSPDISNFLRHYPECSVDFARQFNRLTPLKKDFNVDSALVAVMVSKRLRPHNVIENLRNQHRLLDSNWSLEQDDYDVLITLMPFTSAAGIHGYMTRIKNYLNLDLGLSFENEQIKTRSMQLYDDDPLSVMNYFLNFIKEKNIDQSN</sequence>
<dbReference type="PATRIC" id="fig|1212489.4.peg.2224"/>
<protein>
    <recommendedName>
        <fullName evidence="2">PelD GGDEF domain-containing protein</fullName>
    </recommendedName>
</protein>
<organism evidence="3 4">
    <name type="scientific">Legionella drozanskii LLAP-1</name>
    <dbReference type="NCBI Taxonomy" id="1212489"/>
    <lineage>
        <taxon>Bacteria</taxon>
        <taxon>Pseudomonadati</taxon>
        <taxon>Pseudomonadota</taxon>
        <taxon>Gammaproteobacteria</taxon>
        <taxon>Legionellales</taxon>
        <taxon>Legionellaceae</taxon>
        <taxon>Legionella</taxon>
    </lineage>
</organism>
<dbReference type="AlphaFoldDB" id="A0A0W0SR66"/>
<evidence type="ECO:0000256" key="1">
    <source>
        <dbReference type="SAM" id="Phobius"/>
    </source>
</evidence>
<evidence type="ECO:0000313" key="3">
    <source>
        <dbReference type="EMBL" id="KTC85779.1"/>
    </source>
</evidence>
<gene>
    <name evidence="3" type="ORF">Ldro_2104</name>
</gene>
<dbReference type="InterPro" id="IPR029016">
    <property type="entry name" value="GAF-like_dom_sf"/>
</dbReference>
<evidence type="ECO:0000313" key="4">
    <source>
        <dbReference type="Proteomes" id="UP000054736"/>
    </source>
</evidence>
<reference evidence="3 4" key="1">
    <citation type="submission" date="2015-11" db="EMBL/GenBank/DDBJ databases">
        <title>Genomic analysis of 38 Legionella species identifies large and diverse effector repertoires.</title>
        <authorList>
            <person name="Burstein D."/>
            <person name="Amaro F."/>
            <person name="Zusman T."/>
            <person name="Lifshitz Z."/>
            <person name="Cohen O."/>
            <person name="Gilbert J.A."/>
            <person name="Pupko T."/>
            <person name="Shuman H.A."/>
            <person name="Segal G."/>
        </authorList>
    </citation>
    <scope>NUCLEOTIDE SEQUENCE [LARGE SCALE GENOMIC DNA]</scope>
    <source>
        <strain evidence="3 4">ATCC 700990</strain>
    </source>
</reference>
<keyword evidence="1" id="KW-0812">Transmembrane</keyword>
<dbReference type="Gene3D" id="3.30.70.2880">
    <property type="match status" value="1"/>
</dbReference>
<feature type="transmembrane region" description="Helical" evidence="1">
    <location>
        <begin position="21"/>
        <end position="39"/>
    </location>
</feature>
<feature type="transmembrane region" description="Helical" evidence="1">
    <location>
        <begin position="94"/>
        <end position="116"/>
    </location>
</feature>
<dbReference type="Gene3D" id="3.30.450.40">
    <property type="match status" value="1"/>
</dbReference>
<dbReference type="RefSeq" id="WP_058496384.1">
    <property type="nucleotide sequence ID" value="NZ_CAAAIU010000001.1"/>
</dbReference>
<keyword evidence="1" id="KW-1133">Transmembrane helix</keyword>
<dbReference type="Proteomes" id="UP000054736">
    <property type="component" value="Unassembled WGS sequence"/>
</dbReference>
<keyword evidence="1" id="KW-0472">Membrane</keyword>
<dbReference type="EMBL" id="LNXY01000027">
    <property type="protein sequence ID" value="KTC85779.1"/>
    <property type="molecule type" value="Genomic_DNA"/>
</dbReference>
<dbReference type="InterPro" id="IPR031583">
    <property type="entry name" value="PelD_GGDEF"/>
</dbReference>